<comment type="catalytic activity">
    <reaction evidence="1">
        <text>Hydrolysis of alkylated DNA, releasing 3-methyladenine, 3-methylguanine, 7-methylguanine and 7-methyladenine.</text>
        <dbReference type="EC" id="3.2.2.21"/>
    </reaction>
</comment>
<feature type="domain" description="HhH-GPD" evidence="6">
    <location>
        <begin position="54"/>
        <end position="209"/>
    </location>
</feature>
<dbReference type="GO" id="GO:0032993">
    <property type="term" value="C:protein-DNA complex"/>
    <property type="evidence" value="ECO:0007669"/>
    <property type="project" value="TreeGrafter"/>
</dbReference>
<dbReference type="AlphaFoldDB" id="A0A3Q8ER48"/>
<dbReference type="GO" id="GO:0006285">
    <property type="term" value="P:base-excision repair, AP site formation"/>
    <property type="evidence" value="ECO:0007669"/>
    <property type="project" value="TreeGrafter"/>
</dbReference>
<keyword evidence="4" id="KW-0227">DNA damage</keyword>
<dbReference type="EMBL" id="CP025628">
    <property type="protein sequence ID" value="AWD32297.1"/>
    <property type="molecule type" value="Genomic_DNA"/>
</dbReference>
<dbReference type="PROSITE" id="PS00516">
    <property type="entry name" value="ALKYLBASE_DNA_GLYCOS"/>
    <property type="match status" value="1"/>
</dbReference>
<keyword evidence="7" id="KW-0378">Hydrolase</keyword>
<organism evidence="7 8">
    <name type="scientific">Candidatus Kinetoplastidibacterium kentomonadis</name>
    <dbReference type="NCBI Taxonomy" id="1576550"/>
    <lineage>
        <taxon>Bacteria</taxon>
        <taxon>Pseudomonadati</taxon>
        <taxon>Pseudomonadota</taxon>
        <taxon>Betaproteobacteria</taxon>
        <taxon>Candidatus Kinetoplastidibacterium</taxon>
    </lineage>
</organism>
<evidence type="ECO:0000256" key="2">
    <source>
        <dbReference type="ARBA" id="ARBA00010817"/>
    </source>
</evidence>
<dbReference type="GO" id="GO:0032131">
    <property type="term" value="F:alkylated DNA binding"/>
    <property type="evidence" value="ECO:0007669"/>
    <property type="project" value="TreeGrafter"/>
</dbReference>
<dbReference type="OrthoDB" id="9811249at2"/>
<dbReference type="KEGG" id="kso:CKSOR_00165"/>
<sequence>MEFNNKYLQEPIYWHEATSYLLKKDRILKKIIPLCNKNFSIFSENYFQILSKAIICQKISNIANETVDNIWNIFKNKIFLDPYSILITSKDTLKSMGVNNRKANYLYHLALSFCEKKVKYEDWNTMDNESIVKELLSIKGIGRWTAEIFLMFGMQRPDIMPLDDKDLLKAISFHYFSGEPVSRFEAREVSVAWKPWRTVASYYLWQSLNFLPIK</sequence>
<dbReference type="PANTHER" id="PTHR43003">
    <property type="entry name" value="DNA-3-METHYLADENINE GLYCOSYLASE"/>
    <property type="match status" value="1"/>
</dbReference>
<dbReference type="InterPro" id="IPR003265">
    <property type="entry name" value="HhH-GPD_domain"/>
</dbReference>
<dbReference type="InterPro" id="IPR051912">
    <property type="entry name" value="Alkylbase_DNA_Glycosylase/TA"/>
</dbReference>
<keyword evidence="7" id="KW-0326">Glycosidase</keyword>
<keyword evidence="5" id="KW-0234">DNA repair</keyword>
<proteinExistence type="inferred from homology"/>
<dbReference type="Proteomes" id="UP000266796">
    <property type="component" value="Chromosome"/>
</dbReference>
<dbReference type="Gene3D" id="1.10.340.30">
    <property type="entry name" value="Hypothetical protein, domain 2"/>
    <property type="match status" value="1"/>
</dbReference>
<dbReference type="EC" id="3.2.2.21" evidence="3"/>
<protein>
    <recommendedName>
        <fullName evidence="3">DNA-3-methyladenine glycosylase II</fullName>
        <ecNumber evidence="3">3.2.2.21</ecNumber>
    </recommendedName>
</protein>
<dbReference type="GO" id="GO:0008725">
    <property type="term" value="F:DNA-3-methyladenine glycosylase activity"/>
    <property type="evidence" value="ECO:0007669"/>
    <property type="project" value="TreeGrafter"/>
</dbReference>
<dbReference type="PANTHER" id="PTHR43003:SF5">
    <property type="entry name" value="DNA-3-METHYLADENINE GLYCOSYLASE"/>
    <property type="match status" value="1"/>
</dbReference>
<evidence type="ECO:0000313" key="7">
    <source>
        <dbReference type="EMBL" id="AWD32297.1"/>
    </source>
</evidence>
<dbReference type="GO" id="GO:0006307">
    <property type="term" value="P:DNA alkylation repair"/>
    <property type="evidence" value="ECO:0007669"/>
    <property type="project" value="TreeGrafter"/>
</dbReference>
<dbReference type="InterPro" id="IPR011257">
    <property type="entry name" value="DNA_glycosylase"/>
</dbReference>
<dbReference type="GO" id="GO:0005737">
    <property type="term" value="C:cytoplasm"/>
    <property type="evidence" value="ECO:0007669"/>
    <property type="project" value="TreeGrafter"/>
</dbReference>
<keyword evidence="8" id="KW-1185">Reference proteome</keyword>
<dbReference type="InterPro" id="IPR000035">
    <property type="entry name" value="Alkylbase_DNA_glycsylse_CS"/>
</dbReference>
<evidence type="ECO:0000256" key="4">
    <source>
        <dbReference type="ARBA" id="ARBA00022763"/>
    </source>
</evidence>
<name>A0A3Q8ER48_9PROT</name>
<evidence type="ECO:0000259" key="6">
    <source>
        <dbReference type="SMART" id="SM00478"/>
    </source>
</evidence>
<evidence type="ECO:0000256" key="3">
    <source>
        <dbReference type="ARBA" id="ARBA00012000"/>
    </source>
</evidence>
<dbReference type="SUPFAM" id="SSF48150">
    <property type="entry name" value="DNA-glycosylase"/>
    <property type="match status" value="1"/>
</dbReference>
<evidence type="ECO:0000313" key="8">
    <source>
        <dbReference type="Proteomes" id="UP000266796"/>
    </source>
</evidence>
<comment type="similarity">
    <text evidence="2">Belongs to the alkylbase DNA glycosidase AlkA family.</text>
</comment>
<dbReference type="Gene3D" id="1.10.1670.40">
    <property type="match status" value="1"/>
</dbReference>
<dbReference type="CDD" id="cd00056">
    <property type="entry name" value="ENDO3c"/>
    <property type="match status" value="1"/>
</dbReference>
<dbReference type="RefSeq" id="WP_108673718.1">
    <property type="nucleotide sequence ID" value="NZ_CP025628.1"/>
</dbReference>
<evidence type="ECO:0000256" key="5">
    <source>
        <dbReference type="ARBA" id="ARBA00023204"/>
    </source>
</evidence>
<reference evidence="7 8" key="1">
    <citation type="journal article" date="2018" name="Parasitology">
        <title>The reduced genome of Candidatus Kinetoplastibacterium sorsogonicusi, the endosymbiont of Kentomonas sorsogonicus (Trypanosomatidae): loss of the haem-synthesis pathway.</title>
        <authorList>
            <person name="Silva F.M."/>
            <person name="Kostygov A.Y."/>
            <person name="Spodareva V.V."/>
            <person name="Butenko A."/>
            <person name="Tossou R."/>
            <person name="Lukes J."/>
            <person name="Yurchenko V."/>
            <person name="Alves J.M.P."/>
        </authorList>
    </citation>
    <scope>NUCLEOTIDE SEQUENCE [LARGE SCALE GENOMIC DNA]</scope>
    <source>
        <strain evidence="7 8">MF-08</strain>
    </source>
</reference>
<gene>
    <name evidence="7" type="primary">alkA</name>
    <name evidence="7" type="ORF">CKSOR_00165</name>
</gene>
<accession>A0A3Q8ER48</accession>
<dbReference type="GO" id="GO:0043916">
    <property type="term" value="F:DNA-7-methylguanine glycosylase activity"/>
    <property type="evidence" value="ECO:0007669"/>
    <property type="project" value="TreeGrafter"/>
</dbReference>
<dbReference type="SMART" id="SM00478">
    <property type="entry name" value="ENDO3c"/>
    <property type="match status" value="1"/>
</dbReference>
<evidence type="ECO:0000256" key="1">
    <source>
        <dbReference type="ARBA" id="ARBA00000086"/>
    </source>
</evidence>